<sequence length="113" mass="12476">MLLLSYATGYFVLNTFFGLIFLAWYINRAWGRHPEAGFAGSNYWGVAVAFSVIVLLCYAAFGGGHYDSGFAVGPVTRLWMTGLGLPFSLVVLMIFGPVWNGLNDRKRAREASQ</sequence>
<evidence type="ECO:0000313" key="3">
    <source>
        <dbReference type="Proteomes" id="UP000306113"/>
    </source>
</evidence>
<dbReference type="EMBL" id="SSMD01000004">
    <property type="protein sequence ID" value="THD74061.1"/>
    <property type="molecule type" value="Genomic_DNA"/>
</dbReference>
<feature type="transmembrane region" description="Helical" evidence="1">
    <location>
        <begin position="78"/>
        <end position="99"/>
    </location>
</feature>
<name>A0A4S3M8Y0_9RHOB</name>
<keyword evidence="1" id="KW-1133">Transmembrane helix</keyword>
<feature type="transmembrane region" description="Helical" evidence="1">
    <location>
        <begin position="6"/>
        <end position="26"/>
    </location>
</feature>
<keyword evidence="1" id="KW-0472">Membrane</keyword>
<gene>
    <name evidence="2" type="ORF">E7681_10675</name>
</gene>
<protein>
    <submittedName>
        <fullName evidence="2">Uncharacterized protein</fullName>
    </submittedName>
</protein>
<keyword evidence="3" id="KW-1185">Reference proteome</keyword>
<comment type="caution">
    <text evidence="2">The sequence shown here is derived from an EMBL/GenBank/DDBJ whole genome shotgun (WGS) entry which is preliminary data.</text>
</comment>
<dbReference type="AlphaFoldDB" id="A0A4S3M8Y0"/>
<proteinExistence type="predicted"/>
<evidence type="ECO:0000256" key="1">
    <source>
        <dbReference type="SAM" id="Phobius"/>
    </source>
</evidence>
<accession>A0A4S3M8Y0</accession>
<organism evidence="2 3">
    <name type="scientific">Thalassobius vesicularis</name>
    <dbReference type="NCBI Taxonomy" id="1294297"/>
    <lineage>
        <taxon>Bacteria</taxon>
        <taxon>Pseudomonadati</taxon>
        <taxon>Pseudomonadota</taxon>
        <taxon>Alphaproteobacteria</taxon>
        <taxon>Rhodobacterales</taxon>
        <taxon>Roseobacteraceae</taxon>
        <taxon>Thalassovita</taxon>
    </lineage>
</organism>
<dbReference type="RefSeq" id="WP_136339271.1">
    <property type="nucleotide sequence ID" value="NZ_SSMD01000004.1"/>
</dbReference>
<feature type="transmembrane region" description="Helical" evidence="1">
    <location>
        <begin position="46"/>
        <end position="66"/>
    </location>
</feature>
<evidence type="ECO:0000313" key="2">
    <source>
        <dbReference type="EMBL" id="THD74061.1"/>
    </source>
</evidence>
<reference evidence="2 3" key="1">
    <citation type="submission" date="2019-04" db="EMBL/GenBank/DDBJ databases">
        <title>Draft genome sequence of Youngimonas vesicularis.</title>
        <authorList>
            <person name="Hameed A."/>
        </authorList>
    </citation>
    <scope>NUCLEOTIDE SEQUENCE [LARGE SCALE GENOMIC DNA]</scope>
    <source>
        <strain evidence="2 3">CC-AMW-E</strain>
    </source>
</reference>
<keyword evidence="1" id="KW-0812">Transmembrane</keyword>
<dbReference type="Proteomes" id="UP000306113">
    <property type="component" value="Unassembled WGS sequence"/>
</dbReference>